<dbReference type="InterPro" id="IPR036770">
    <property type="entry name" value="Ankyrin_rpt-contain_sf"/>
</dbReference>
<organism evidence="3 4">
    <name type="scientific">Coprinopsis cinerea (strain Okayama-7 / 130 / ATCC MYA-4618 / FGSC 9003)</name>
    <name type="common">Inky cap fungus</name>
    <name type="synonym">Hormographiella aspergillata</name>
    <dbReference type="NCBI Taxonomy" id="240176"/>
    <lineage>
        <taxon>Eukaryota</taxon>
        <taxon>Fungi</taxon>
        <taxon>Dikarya</taxon>
        <taxon>Basidiomycota</taxon>
        <taxon>Agaricomycotina</taxon>
        <taxon>Agaricomycetes</taxon>
        <taxon>Agaricomycetidae</taxon>
        <taxon>Agaricales</taxon>
        <taxon>Agaricineae</taxon>
        <taxon>Psathyrellaceae</taxon>
        <taxon>Coprinopsis</taxon>
    </lineage>
</organism>
<dbReference type="Gene3D" id="1.25.40.20">
    <property type="entry name" value="Ankyrin repeat-containing domain"/>
    <property type="match status" value="1"/>
</dbReference>
<accession>D6RNS4</accession>
<sequence length="266" mass="28284">MFVLESTPRLLLRLLAYHPQYAAAVQQLVYQCTSFPTSSHFDLVLLAPLHVAARYGFHEILDSVLMGTAKGNVALRTSGGKEGLYGVDDSVETRENGDGGCTPWLFTTNGAGISAGRGQTALFHAVDSEAVVQCLLAHKGIKVNVTLTSVVDEGGGTALMHASNCGSASVVQLLLGVQDIDVIIANGEGDTALILASGLGHSEFVRHLLQHNRIDVYRKNAKGQTALMAAQEAPRIKRDCVSVREGSSEAIKLLAEFEKRAANSSN</sequence>
<dbReference type="EMBL" id="AACS02000007">
    <property type="protein sequence ID" value="EFI27440.1"/>
    <property type="molecule type" value="Genomic_DNA"/>
</dbReference>
<keyword evidence="2" id="KW-0040">ANK repeat</keyword>
<dbReference type="Proteomes" id="UP000001861">
    <property type="component" value="Unassembled WGS sequence"/>
</dbReference>
<dbReference type="SUPFAM" id="SSF48403">
    <property type="entry name" value="Ankyrin repeat"/>
    <property type="match status" value="1"/>
</dbReference>
<name>D6RNS4_COPC7</name>
<evidence type="ECO:0000256" key="2">
    <source>
        <dbReference type="ARBA" id="ARBA00023043"/>
    </source>
</evidence>
<evidence type="ECO:0000313" key="4">
    <source>
        <dbReference type="Proteomes" id="UP000001861"/>
    </source>
</evidence>
<dbReference type="VEuPathDB" id="FungiDB:CC1G_14911"/>
<reference evidence="3 4" key="1">
    <citation type="journal article" date="2010" name="Proc. Natl. Acad. Sci. U.S.A.">
        <title>Insights into evolution of multicellular fungi from the assembled chromosomes of the mushroom Coprinopsis cinerea (Coprinus cinereus).</title>
        <authorList>
            <person name="Stajich J.E."/>
            <person name="Wilke S.K."/>
            <person name="Ahren D."/>
            <person name="Au C.H."/>
            <person name="Birren B.W."/>
            <person name="Borodovsky M."/>
            <person name="Burns C."/>
            <person name="Canback B."/>
            <person name="Casselton L.A."/>
            <person name="Cheng C.K."/>
            <person name="Deng J."/>
            <person name="Dietrich F.S."/>
            <person name="Fargo D.C."/>
            <person name="Farman M.L."/>
            <person name="Gathman A.C."/>
            <person name="Goldberg J."/>
            <person name="Guigo R."/>
            <person name="Hoegger P.J."/>
            <person name="Hooker J.B."/>
            <person name="Huggins A."/>
            <person name="James T.Y."/>
            <person name="Kamada T."/>
            <person name="Kilaru S."/>
            <person name="Kodira C."/>
            <person name="Kues U."/>
            <person name="Kupfer D."/>
            <person name="Kwan H.S."/>
            <person name="Lomsadze A."/>
            <person name="Li W."/>
            <person name="Lilly W.W."/>
            <person name="Ma L.J."/>
            <person name="Mackey A.J."/>
            <person name="Manning G."/>
            <person name="Martin F."/>
            <person name="Muraguchi H."/>
            <person name="Natvig D.O."/>
            <person name="Palmerini H."/>
            <person name="Ramesh M.A."/>
            <person name="Rehmeyer C.J."/>
            <person name="Roe B.A."/>
            <person name="Shenoy N."/>
            <person name="Stanke M."/>
            <person name="Ter-Hovhannisyan V."/>
            <person name="Tunlid A."/>
            <person name="Velagapudi R."/>
            <person name="Vision T.J."/>
            <person name="Zeng Q."/>
            <person name="Zolan M.E."/>
            <person name="Pukkila P.J."/>
        </authorList>
    </citation>
    <scope>NUCLEOTIDE SEQUENCE [LARGE SCALE GENOMIC DNA]</scope>
    <source>
        <strain evidence="4">Okayama-7 / 130 / ATCC MYA-4618 / FGSC 9003</strain>
    </source>
</reference>
<gene>
    <name evidence="3" type="ORF">CC1G_14911</name>
</gene>
<keyword evidence="1" id="KW-0677">Repeat</keyword>
<proteinExistence type="predicted"/>
<protein>
    <submittedName>
        <fullName evidence="3">Uncharacterized protein</fullName>
    </submittedName>
</protein>
<keyword evidence="4" id="KW-1185">Reference proteome</keyword>
<dbReference type="GeneID" id="9378687"/>
<dbReference type="Pfam" id="PF12796">
    <property type="entry name" value="Ank_2"/>
    <property type="match status" value="2"/>
</dbReference>
<dbReference type="PANTHER" id="PTHR24173">
    <property type="entry name" value="ANKYRIN REPEAT CONTAINING"/>
    <property type="match status" value="1"/>
</dbReference>
<dbReference type="AlphaFoldDB" id="D6RNS4"/>
<dbReference type="InterPro" id="IPR002110">
    <property type="entry name" value="Ankyrin_rpt"/>
</dbReference>
<evidence type="ECO:0000256" key="1">
    <source>
        <dbReference type="ARBA" id="ARBA00022737"/>
    </source>
</evidence>
<dbReference type="InParanoid" id="D6RNS4"/>
<dbReference type="RefSeq" id="XP_002910934.1">
    <property type="nucleotide sequence ID" value="XM_002910888.1"/>
</dbReference>
<dbReference type="PANTHER" id="PTHR24173:SF74">
    <property type="entry name" value="ANKYRIN REPEAT DOMAIN-CONTAINING PROTEIN 16"/>
    <property type="match status" value="1"/>
</dbReference>
<dbReference type="KEGG" id="cci:CC1G_14911"/>
<dbReference type="HOGENOM" id="CLU_1045911_0_0_1"/>
<comment type="caution">
    <text evidence="3">The sequence shown here is derived from an EMBL/GenBank/DDBJ whole genome shotgun (WGS) entry which is preliminary data.</text>
</comment>
<evidence type="ECO:0000313" key="3">
    <source>
        <dbReference type="EMBL" id="EFI27440.1"/>
    </source>
</evidence>
<dbReference type="OrthoDB" id="194358at2759"/>
<dbReference type="SMART" id="SM00248">
    <property type="entry name" value="ANK"/>
    <property type="match status" value="4"/>
</dbReference>